<keyword evidence="3" id="KW-1185">Reference proteome</keyword>
<organism evidence="2 3">
    <name type="scientific">Hypsibius exemplaris</name>
    <name type="common">Freshwater tardigrade</name>
    <dbReference type="NCBI Taxonomy" id="2072580"/>
    <lineage>
        <taxon>Eukaryota</taxon>
        <taxon>Metazoa</taxon>
        <taxon>Ecdysozoa</taxon>
        <taxon>Tardigrada</taxon>
        <taxon>Eutardigrada</taxon>
        <taxon>Parachela</taxon>
        <taxon>Hypsibioidea</taxon>
        <taxon>Hypsibiidae</taxon>
        <taxon>Hypsibius</taxon>
    </lineage>
</organism>
<keyword evidence="1" id="KW-0812">Transmembrane</keyword>
<name>A0A1W0WA85_HYPEX</name>
<dbReference type="EMBL" id="MTYJ01000153">
    <property type="protein sequence ID" value="OQV12125.1"/>
    <property type="molecule type" value="Genomic_DNA"/>
</dbReference>
<proteinExistence type="predicted"/>
<feature type="transmembrane region" description="Helical" evidence="1">
    <location>
        <begin position="46"/>
        <end position="65"/>
    </location>
</feature>
<dbReference type="Proteomes" id="UP000192578">
    <property type="component" value="Unassembled WGS sequence"/>
</dbReference>
<evidence type="ECO:0000313" key="2">
    <source>
        <dbReference type="EMBL" id="OQV12125.1"/>
    </source>
</evidence>
<keyword evidence="1" id="KW-0472">Membrane</keyword>
<gene>
    <name evidence="2" type="ORF">BV898_13604</name>
</gene>
<feature type="transmembrane region" description="Helical" evidence="1">
    <location>
        <begin position="6"/>
        <end position="25"/>
    </location>
</feature>
<protein>
    <submittedName>
        <fullName evidence="2">Uncharacterized protein</fullName>
    </submittedName>
</protein>
<reference evidence="3" key="1">
    <citation type="submission" date="2017-01" db="EMBL/GenBank/DDBJ databases">
        <title>Comparative genomics of anhydrobiosis in the tardigrade Hypsibius dujardini.</title>
        <authorList>
            <person name="Yoshida Y."/>
            <person name="Koutsovoulos G."/>
            <person name="Laetsch D."/>
            <person name="Stevens L."/>
            <person name="Kumar S."/>
            <person name="Horikawa D."/>
            <person name="Ishino K."/>
            <person name="Komine S."/>
            <person name="Tomita M."/>
            <person name="Blaxter M."/>
            <person name="Arakawa K."/>
        </authorList>
    </citation>
    <scope>NUCLEOTIDE SEQUENCE [LARGE SCALE GENOMIC DNA]</scope>
    <source>
        <strain evidence="3">Z151</strain>
    </source>
</reference>
<evidence type="ECO:0000256" key="1">
    <source>
        <dbReference type="SAM" id="Phobius"/>
    </source>
</evidence>
<sequence length="71" mass="7908">MNLKDFVGVLVVAVLMMTIATIAATNATEKKAQPMDPVPRENFDRFLIFFGVAAFECHAVFHSPAKLRLTR</sequence>
<accession>A0A1W0WA85</accession>
<comment type="caution">
    <text evidence="2">The sequence shown here is derived from an EMBL/GenBank/DDBJ whole genome shotgun (WGS) entry which is preliminary data.</text>
</comment>
<keyword evidence="1" id="KW-1133">Transmembrane helix</keyword>
<evidence type="ECO:0000313" key="3">
    <source>
        <dbReference type="Proteomes" id="UP000192578"/>
    </source>
</evidence>
<dbReference type="AlphaFoldDB" id="A0A1W0WA85"/>